<comment type="caution">
    <text evidence="3">The sequence shown here is derived from an EMBL/GenBank/DDBJ whole genome shotgun (WGS) entry which is preliminary data.</text>
</comment>
<dbReference type="PANTHER" id="PTHR35561">
    <property type="entry name" value="RNA 2',3'-CYCLIC PHOSPHODIESTERASE"/>
    <property type="match status" value="1"/>
</dbReference>
<proteinExistence type="inferred from homology"/>
<protein>
    <recommendedName>
        <fullName evidence="2">RNA 2',3'-cyclic phosphodiesterase</fullName>
        <shortName evidence="2">RNA 2',3'-CPDase</shortName>
        <ecNumber evidence="2">3.1.4.58</ecNumber>
    </recommendedName>
</protein>
<reference evidence="3 4" key="1">
    <citation type="submission" date="2019-06" db="EMBL/GenBank/DDBJ databases">
        <title>Draft genome sequence of Miniimonas arenae KCTC 19750T isolated from sea sand.</title>
        <authorList>
            <person name="Park S.-J."/>
        </authorList>
    </citation>
    <scope>NUCLEOTIDE SEQUENCE [LARGE SCALE GENOMIC DNA]</scope>
    <source>
        <strain evidence="3 4">KCTC 19750</strain>
    </source>
</reference>
<evidence type="ECO:0000256" key="1">
    <source>
        <dbReference type="ARBA" id="ARBA00022801"/>
    </source>
</evidence>
<keyword evidence="1 2" id="KW-0378">Hydrolase</keyword>
<dbReference type="GO" id="GO:0004113">
    <property type="term" value="F:2',3'-cyclic-nucleotide 3'-phosphodiesterase activity"/>
    <property type="evidence" value="ECO:0007669"/>
    <property type="project" value="InterPro"/>
</dbReference>
<dbReference type="NCBIfam" id="TIGR02258">
    <property type="entry name" value="2_5_ligase"/>
    <property type="match status" value="1"/>
</dbReference>
<dbReference type="InterPro" id="IPR004175">
    <property type="entry name" value="RNA_CPDase"/>
</dbReference>
<gene>
    <name evidence="3" type="primary">thpR</name>
    <name evidence="3" type="ORF">FH969_06160</name>
</gene>
<keyword evidence="4" id="KW-1185">Reference proteome</keyword>
<accession>A0A5C5BC50</accession>
<dbReference type="OrthoDB" id="9787070at2"/>
<evidence type="ECO:0000313" key="3">
    <source>
        <dbReference type="EMBL" id="TNU75117.1"/>
    </source>
</evidence>
<dbReference type="EC" id="3.1.4.58" evidence="2"/>
<dbReference type="RefSeq" id="WP_108718747.1">
    <property type="nucleotide sequence ID" value="NZ_DAMDJA010000053.1"/>
</dbReference>
<dbReference type="HAMAP" id="MF_01940">
    <property type="entry name" value="RNA_CPDase"/>
    <property type="match status" value="1"/>
</dbReference>
<dbReference type="Proteomes" id="UP000313849">
    <property type="component" value="Unassembled WGS sequence"/>
</dbReference>
<dbReference type="GO" id="GO:0008664">
    <property type="term" value="F:RNA 2',3'-cyclic 3'-phosphodiesterase activity"/>
    <property type="evidence" value="ECO:0007669"/>
    <property type="project" value="UniProtKB-EC"/>
</dbReference>
<name>A0A5C5BC50_9MICO</name>
<dbReference type="InterPro" id="IPR009097">
    <property type="entry name" value="Cyclic_Pdiesterase"/>
</dbReference>
<comment type="catalytic activity">
    <reaction evidence="2">
        <text>a 3'-end 2',3'-cyclophospho-ribonucleotide-RNA + H2O = a 3'-end 2'-phospho-ribonucleotide-RNA + H(+)</text>
        <dbReference type="Rhea" id="RHEA:11828"/>
        <dbReference type="Rhea" id="RHEA-COMP:10464"/>
        <dbReference type="Rhea" id="RHEA-COMP:17353"/>
        <dbReference type="ChEBI" id="CHEBI:15377"/>
        <dbReference type="ChEBI" id="CHEBI:15378"/>
        <dbReference type="ChEBI" id="CHEBI:83064"/>
        <dbReference type="ChEBI" id="CHEBI:173113"/>
        <dbReference type="EC" id="3.1.4.58"/>
    </reaction>
</comment>
<comment type="similarity">
    <text evidence="2">Belongs to the 2H phosphoesterase superfamily. ThpR family.</text>
</comment>
<dbReference type="AlphaFoldDB" id="A0A5C5BC50"/>
<sequence length="191" mass="21201">MRLFVALRVPDAARKHLEEFLEPRLDAFPVRWTPPEHWHLTLAFVADAPERTLDALSENLRSAVGRHRALPTRLAGAGAFPDPFAARVLWLAPELDDGERHELLRLATACRTAAATAGIAVDGARFVPHLTLARTPRPTPAHRWLQVMETYSGPAWTATEVELVASHLGEARRNARRHEVLERFPLGPSAG</sequence>
<feature type="active site" description="Proton acceptor" evidence="2">
    <location>
        <position position="129"/>
    </location>
</feature>
<dbReference type="SUPFAM" id="SSF55144">
    <property type="entry name" value="LigT-like"/>
    <property type="match status" value="1"/>
</dbReference>
<feature type="active site" description="Proton donor" evidence="2">
    <location>
        <position position="39"/>
    </location>
</feature>
<dbReference type="Pfam" id="PF13563">
    <property type="entry name" value="2_5_RNA_ligase2"/>
    <property type="match status" value="1"/>
</dbReference>
<feature type="short sequence motif" description="HXTX 1" evidence="2">
    <location>
        <begin position="39"/>
        <end position="42"/>
    </location>
</feature>
<evidence type="ECO:0000256" key="2">
    <source>
        <dbReference type="HAMAP-Rule" id="MF_01940"/>
    </source>
</evidence>
<dbReference type="EMBL" id="VENP01000016">
    <property type="protein sequence ID" value="TNU75117.1"/>
    <property type="molecule type" value="Genomic_DNA"/>
</dbReference>
<dbReference type="Gene3D" id="3.90.1140.10">
    <property type="entry name" value="Cyclic phosphodiesterase"/>
    <property type="match status" value="1"/>
</dbReference>
<dbReference type="PANTHER" id="PTHR35561:SF1">
    <property type="entry name" value="RNA 2',3'-CYCLIC PHOSPHODIESTERASE"/>
    <property type="match status" value="1"/>
</dbReference>
<organism evidence="3 4">
    <name type="scientific">Miniimonas arenae</name>
    <dbReference type="NCBI Taxonomy" id="676201"/>
    <lineage>
        <taxon>Bacteria</taxon>
        <taxon>Bacillati</taxon>
        <taxon>Actinomycetota</taxon>
        <taxon>Actinomycetes</taxon>
        <taxon>Micrococcales</taxon>
        <taxon>Beutenbergiaceae</taxon>
        <taxon>Miniimonas</taxon>
    </lineage>
</organism>
<evidence type="ECO:0000313" key="4">
    <source>
        <dbReference type="Proteomes" id="UP000313849"/>
    </source>
</evidence>
<comment type="function">
    <text evidence="2">Hydrolyzes RNA 2',3'-cyclic phosphodiester to an RNA 2'-phosphomonoester.</text>
</comment>
<feature type="short sequence motif" description="HXTX 2" evidence="2">
    <location>
        <begin position="129"/>
        <end position="132"/>
    </location>
</feature>